<dbReference type="InterPro" id="IPR058980">
    <property type="entry name" value="Glyco_transf_N"/>
</dbReference>
<evidence type="ECO:0000256" key="4">
    <source>
        <dbReference type="RuleBase" id="RU003718"/>
    </source>
</evidence>
<keyword evidence="8" id="KW-1185">Reference proteome</keyword>
<dbReference type="OrthoDB" id="5835829at2759"/>
<dbReference type="PANTHER" id="PTHR11926:SF1557">
    <property type="entry name" value="7-DEOXYLOGANETIN GLUCOSYLTRANSFERASE"/>
    <property type="match status" value="1"/>
</dbReference>
<dbReference type="EC" id="2.4.1.-" evidence="5"/>
<dbReference type="Proteomes" id="UP000326396">
    <property type="component" value="Linkage Group LG3"/>
</dbReference>
<sequence>MGPIHENKPHVVCVPAPPQGHLNPMLKLAKILHSKGFFVTFVNTEFNNQRLLRSQGSDALRDFPLFHFETIPDGLPPPENPDVSQDTPSLFKSLYEHGLGPFKSVLAKVSALYSPVTCIVADFCMGFTRLAADELGIPEVLLWTAGPGSLICYDHFPDLIQNGLMPLKDKSYLANGYMYTVVDCVPTMPGIHLKDIPSFVRMLNPGDEFVVEFMHRELERAKTLSGVIFNTFDELERDVLDVLSLKLPFCCGIGPLHLLESNIVNRSLDSVKSNLWKEEPKCLEWLDTKESCSVIYVNFGSITVMTNEQLVEFCWGLAKSNQSFLWIIRPDLVIGDSAVLPPEFLVETSGRGLLASWCSQEQVLNHPSIGGFLTHSGWNSTIESVSSGVPMICWPFFADQQTNCWLSCNKWRIGMEIDSNVKSDEVCKMVIELMMNGEIRGNEMRKNAIEWKNKAEKACKPFGSSMVNLEKNLIQLLQTSSK</sequence>
<dbReference type="CDD" id="cd03784">
    <property type="entry name" value="GT1_Gtf-like"/>
    <property type="match status" value="1"/>
</dbReference>
<dbReference type="Pfam" id="PF00201">
    <property type="entry name" value="UDPGT"/>
    <property type="match status" value="1"/>
</dbReference>
<dbReference type="GO" id="GO:0080044">
    <property type="term" value="F:quercetin 7-O-glucosyltransferase activity"/>
    <property type="evidence" value="ECO:0007669"/>
    <property type="project" value="TreeGrafter"/>
</dbReference>
<organism evidence="7 8">
    <name type="scientific">Mikania micrantha</name>
    <name type="common">bitter vine</name>
    <dbReference type="NCBI Taxonomy" id="192012"/>
    <lineage>
        <taxon>Eukaryota</taxon>
        <taxon>Viridiplantae</taxon>
        <taxon>Streptophyta</taxon>
        <taxon>Embryophyta</taxon>
        <taxon>Tracheophyta</taxon>
        <taxon>Spermatophyta</taxon>
        <taxon>Magnoliopsida</taxon>
        <taxon>eudicotyledons</taxon>
        <taxon>Gunneridae</taxon>
        <taxon>Pentapetalae</taxon>
        <taxon>asterids</taxon>
        <taxon>campanulids</taxon>
        <taxon>Asterales</taxon>
        <taxon>Asteraceae</taxon>
        <taxon>Asteroideae</taxon>
        <taxon>Heliantheae alliance</taxon>
        <taxon>Eupatorieae</taxon>
        <taxon>Mikania</taxon>
    </lineage>
</organism>
<dbReference type="EMBL" id="SZYD01000013">
    <property type="protein sequence ID" value="KAD4386273.1"/>
    <property type="molecule type" value="Genomic_DNA"/>
</dbReference>
<keyword evidence="3 4" id="KW-0808">Transferase</keyword>
<evidence type="ECO:0000256" key="5">
    <source>
        <dbReference type="RuleBase" id="RU362057"/>
    </source>
</evidence>
<protein>
    <recommendedName>
        <fullName evidence="5">Glycosyltransferase</fullName>
        <ecNumber evidence="5">2.4.1.-</ecNumber>
    </recommendedName>
</protein>
<name>A0A5N6N9I2_9ASTR</name>
<comment type="similarity">
    <text evidence="1 4">Belongs to the UDP-glycosyltransferase family.</text>
</comment>
<dbReference type="PANTHER" id="PTHR11926">
    <property type="entry name" value="GLUCOSYL/GLUCURONOSYL TRANSFERASES"/>
    <property type="match status" value="1"/>
</dbReference>
<dbReference type="Gene3D" id="3.40.50.2000">
    <property type="entry name" value="Glycogen Phosphorylase B"/>
    <property type="match status" value="2"/>
</dbReference>
<evidence type="ECO:0000313" key="8">
    <source>
        <dbReference type="Proteomes" id="UP000326396"/>
    </source>
</evidence>
<comment type="caution">
    <text evidence="7">The sequence shown here is derived from an EMBL/GenBank/DDBJ whole genome shotgun (WGS) entry which is preliminary data.</text>
</comment>
<dbReference type="FunFam" id="3.40.50.2000:FF:000065">
    <property type="entry name" value="Glycosyltransferase"/>
    <property type="match status" value="1"/>
</dbReference>
<evidence type="ECO:0000313" key="7">
    <source>
        <dbReference type="EMBL" id="KAD4386273.1"/>
    </source>
</evidence>
<dbReference type="FunFam" id="3.40.50.2000:FF:000027">
    <property type="entry name" value="Glycosyltransferase"/>
    <property type="match status" value="1"/>
</dbReference>
<dbReference type="InterPro" id="IPR035595">
    <property type="entry name" value="UDP_glycos_trans_CS"/>
</dbReference>
<keyword evidence="2 4" id="KW-0328">Glycosyltransferase</keyword>
<evidence type="ECO:0000256" key="1">
    <source>
        <dbReference type="ARBA" id="ARBA00009995"/>
    </source>
</evidence>
<feature type="domain" description="Glycosyltransferase N-terminal" evidence="6">
    <location>
        <begin position="11"/>
        <end position="131"/>
    </location>
</feature>
<dbReference type="AlphaFoldDB" id="A0A5N6N9I2"/>
<gene>
    <name evidence="7" type="ORF">E3N88_26442</name>
</gene>
<dbReference type="InterPro" id="IPR002213">
    <property type="entry name" value="UDP_glucos_trans"/>
</dbReference>
<evidence type="ECO:0000259" key="6">
    <source>
        <dbReference type="Pfam" id="PF26168"/>
    </source>
</evidence>
<reference evidence="7 8" key="1">
    <citation type="submission" date="2019-05" db="EMBL/GenBank/DDBJ databases">
        <title>Mikania micrantha, genome provides insights into the molecular mechanism of rapid growth.</title>
        <authorList>
            <person name="Liu B."/>
        </authorList>
    </citation>
    <scope>NUCLEOTIDE SEQUENCE [LARGE SCALE GENOMIC DNA]</scope>
    <source>
        <strain evidence="7">NLD-2019</strain>
        <tissue evidence="7">Leaf</tissue>
    </source>
</reference>
<evidence type="ECO:0000256" key="2">
    <source>
        <dbReference type="ARBA" id="ARBA00022676"/>
    </source>
</evidence>
<dbReference type="GO" id="GO:0080043">
    <property type="term" value="F:quercetin 3-O-glucosyltransferase activity"/>
    <property type="evidence" value="ECO:0007669"/>
    <property type="project" value="TreeGrafter"/>
</dbReference>
<proteinExistence type="inferred from homology"/>
<dbReference type="PROSITE" id="PS00375">
    <property type="entry name" value="UDPGT"/>
    <property type="match status" value="1"/>
</dbReference>
<dbReference type="SUPFAM" id="SSF53756">
    <property type="entry name" value="UDP-Glycosyltransferase/glycogen phosphorylase"/>
    <property type="match status" value="1"/>
</dbReference>
<accession>A0A5N6N9I2</accession>
<dbReference type="Pfam" id="PF26168">
    <property type="entry name" value="Glyco_transf_N"/>
    <property type="match status" value="1"/>
</dbReference>
<evidence type="ECO:0000256" key="3">
    <source>
        <dbReference type="ARBA" id="ARBA00022679"/>
    </source>
</evidence>